<keyword evidence="4" id="KW-1185">Reference proteome</keyword>
<feature type="compositionally biased region" description="Acidic residues" evidence="1">
    <location>
        <begin position="383"/>
        <end position="393"/>
    </location>
</feature>
<dbReference type="Pfam" id="PF21245">
    <property type="entry name" value="PI4KB-PIK1_PIK"/>
    <property type="match status" value="1"/>
</dbReference>
<feature type="compositionally biased region" description="Basic and acidic residues" evidence="1">
    <location>
        <begin position="425"/>
        <end position="435"/>
    </location>
</feature>
<name>A0A6A3B4F9_HIBSY</name>
<evidence type="ECO:0000259" key="2">
    <source>
        <dbReference type="PROSITE" id="PS51545"/>
    </source>
</evidence>
<accession>A0A6A3B4F9</accession>
<dbReference type="InterPro" id="IPR049160">
    <property type="entry name" value="PI4KB-PIK1_PIK"/>
</dbReference>
<feature type="compositionally biased region" description="Basic and acidic residues" evidence="1">
    <location>
        <begin position="353"/>
        <end position="382"/>
    </location>
</feature>
<organism evidence="3 4">
    <name type="scientific">Hibiscus syriacus</name>
    <name type="common">Rose of Sharon</name>
    <dbReference type="NCBI Taxonomy" id="106335"/>
    <lineage>
        <taxon>Eukaryota</taxon>
        <taxon>Viridiplantae</taxon>
        <taxon>Streptophyta</taxon>
        <taxon>Embryophyta</taxon>
        <taxon>Tracheophyta</taxon>
        <taxon>Spermatophyta</taxon>
        <taxon>Magnoliopsida</taxon>
        <taxon>eudicotyledons</taxon>
        <taxon>Gunneridae</taxon>
        <taxon>Pentapetalae</taxon>
        <taxon>rosids</taxon>
        <taxon>malvids</taxon>
        <taxon>Malvales</taxon>
        <taxon>Malvaceae</taxon>
        <taxon>Malvoideae</taxon>
        <taxon>Hibiscus</taxon>
    </lineage>
</organism>
<feature type="domain" description="PIK helical" evidence="2">
    <location>
        <begin position="1"/>
        <end position="142"/>
    </location>
</feature>
<sequence length="517" mass="59613">MVKLLGLSRGESDESPREITTSRTTLASNSGENGWLIRFFDSAFFCEWIAVSYLYKHDHAGVGDYLCNMMYKLPLSGIESYLFQICYMMVHKPNPSLDKFVIDMCSKSLKMAMHVHWFFLAKLEDSDDNEGINRIQEKCEIAATLMGEWPPLVRPPNAGSSPGSKNQVLNRFLSSKQLFLLLTSPSSQRSISLSSLSSGNHLQEDGNQLLSPEENKFFKKFIPSPKVRDALFFRKSAEKDEEENENDEVFKRILRDNRGREDEELTSSSDGFFKRLLKDSKGKEEEMTLSSERFFKKLFRDSKSDSDDKMVSKPAEDDEKEGFFKKLFKDKFEDKKDVNDRIDDARMVNPAEKASKSGEDDEREGFFRKLFKDKSEEKKDGNDTNDDVNDISDDVQMVNSAEKASKSGEYDEKEGFFLKLFKDKSEGKKDGNDKNDDGEEEDSSNFSLFRRLLRVHPEENKPSTRNECNNSDSLFESIPGTENFFCKLFRDQDRSIEDSELFNSRKHKEVCLPFFFC</sequence>
<proteinExistence type="predicted"/>
<gene>
    <name evidence="3" type="ORF">F3Y22_tig00110328pilonHSYRG00923</name>
</gene>
<dbReference type="GO" id="GO:0016301">
    <property type="term" value="F:kinase activity"/>
    <property type="evidence" value="ECO:0007669"/>
    <property type="project" value="UniProtKB-KW"/>
</dbReference>
<dbReference type="PROSITE" id="PS51545">
    <property type="entry name" value="PIK_HELICAL"/>
    <property type="match status" value="1"/>
</dbReference>
<comment type="caution">
    <text evidence="3">The sequence shown here is derived from an EMBL/GenBank/DDBJ whole genome shotgun (WGS) entry which is preliminary data.</text>
</comment>
<reference evidence="3" key="1">
    <citation type="submission" date="2019-09" db="EMBL/GenBank/DDBJ databases">
        <title>Draft genome information of white flower Hibiscus syriacus.</title>
        <authorList>
            <person name="Kim Y.-M."/>
        </authorList>
    </citation>
    <scope>NUCLEOTIDE SEQUENCE [LARGE SCALE GENOMIC DNA]</scope>
    <source>
        <strain evidence="3">YM2019G1</strain>
    </source>
</reference>
<feature type="region of interest" description="Disordered" evidence="1">
    <location>
        <begin position="1"/>
        <end position="25"/>
    </location>
</feature>
<feature type="region of interest" description="Disordered" evidence="1">
    <location>
        <begin position="339"/>
        <end position="409"/>
    </location>
</feature>
<dbReference type="EMBL" id="VEPZ02000934">
    <property type="protein sequence ID" value="KAE8709939.1"/>
    <property type="molecule type" value="Genomic_DNA"/>
</dbReference>
<dbReference type="InterPro" id="IPR001263">
    <property type="entry name" value="PI3K_accessory_dom"/>
</dbReference>
<dbReference type="AlphaFoldDB" id="A0A6A3B4F9"/>
<evidence type="ECO:0000256" key="1">
    <source>
        <dbReference type="SAM" id="MobiDB-lite"/>
    </source>
</evidence>
<feature type="region of interest" description="Disordered" evidence="1">
    <location>
        <begin position="425"/>
        <end position="446"/>
    </location>
</feature>
<dbReference type="Proteomes" id="UP000436088">
    <property type="component" value="Unassembled WGS sequence"/>
</dbReference>
<evidence type="ECO:0000313" key="3">
    <source>
        <dbReference type="EMBL" id="KAE8709939.1"/>
    </source>
</evidence>
<protein>
    <submittedName>
        <fullName evidence="3">Phosphatidylinositol 4-kinase beta 2</fullName>
    </submittedName>
</protein>
<evidence type="ECO:0000313" key="4">
    <source>
        <dbReference type="Proteomes" id="UP000436088"/>
    </source>
</evidence>